<evidence type="ECO:0000313" key="1">
    <source>
        <dbReference type="EMBL" id="KAF2297899.1"/>
    </source>
</evidence>
<name>A0A6A6LE27_HEVBR</name>
<dbReference type="Proteomes" id="UP000467840">
    <property type="component" value="Chromosome 1"/>
</dbReference>
<dbReference type="EMBL" id="JAAGAX010000011">
    <property type="protein sequence ID" value="KAF2297899.1"/>
    <property type="molecule type" value="Genomic_DNA"/>
</dbReference>
<gene>
    <name evidence="1" type="ORF">GH714_004897</name>
</gene>
<proteinExistence type="predicted"/>
<comment type="caution">
    <text evidence="1">The sequence shown here is derived from an EMBL/GenBank/DDBJ whole genome shotgun (WGS) entry which is preliminary data.</text>
</comment>
<keyword evidence="2" id="KW-1185">Reference proteome</keyword>
<protein>
    <submittedName>
        <fullName evidence="1">Uncharacterized protein</fullName>
    </submittedName>
</protein>
<sequence length="136" mass="15718">MACETTKEAWDKIKEEFQGTEKTKQMKLLTLKIEYENLMMKETESIKDYTSRLMEVQKRSAKTIEDKSLNSDLAPKSESDDEYAVREAEKNKEVKLVYCSSKVQIADIVTKALPKARFHKLRSMLGVSIKNSKEEC</sequence>
<dbReference type="PANTHER" id="PTHR35317:SF31">
    <property type="entry name" value="DUF4219 DOMAIN-CONTAINING PROTEIN"/>
    <property type="match status" value="1"/>
</dbReference>
<reference evidence="1 2" key="1">
    <citation type="journal article" date="2020" name="Mol. Plant">
        <title>The Chromosome-Based Rubber Tree Genome Provides New Insights into Spurge Genome Evolution and Rubber Biosynthesis.</title>
        <authorList>
            <person name="Liu J."/>
            <person name="Shi C."/>
            <person name="Shi C.C."/>
            <person name="Li W."/>
            <person name="Zhang Q.J."/>
            <person name="Zhang Y."/>
            <person name="Li K."/>
            <person name="Lu H.F."/>
            <person name="Shi C."/>
            <person name="Zhu S.T."/>
            <person name="Xiao Z.Y."/>
            <person name="Nan H."/>
            <person name="Yue Y."/>
            <person name="Zhu X.G."/>
            <person name="Wu Y."/>
            <person name="Hong X.N."/>
            <person name="Fan G.Y."/>
            <person name="Tong Y."/>
            <person name="Zhang D."/>
            <person name="Mao C.L."/>
            <person name="Liu Y.L."/>
            <person name="Hao S.J."/>
            <person name="Liu W.Q."/>
            <person name="Lv M.Q."/>
            <person name="Zhang H.B."/>
            <person name="Liu Y."/>
            <person name="Hu-Tang G.R."/>
            <person name="Wang J.P."/>
            <person name="Wang J.H."/>
            <person name="Sun Y.H."/>
            <person name="Ni S.B."/>
            <person name="Chen W.B."/>
            <person name="Zhang X.C."/>
            <person name="Jiao Y.N."/>
            <person name="Eichler E.E."/>
            <person name="Li G.H."/>
            <person name="Liu X."/>
            <person name="Gao L.Z."/>
        </authorList>
    </citation>
    <scope>NUCLEOTIDE SEQUENCE [LARGE SCALE GENOMIC DNA]</scope>
    <source>
        <strain evidence="2">cv. GT1</strain>
        <tissue evidence="1">Leaf</tissue>
    </source>
</reference>
<evidence type="ECO:0000313" key="2">
    <source>
        <dbReference type="Proteomes" id="UP000467840"/>
    </source>
</evidence>
<dbReference type="Pfam" id="PF14223">
    <property type="entry name" value="Retrotran_gag_2"/>
    <property type="match status" value="1"/>
</dbReference>
<organism evidence="1 2">
    <name type="scientific">Hevea brasiliensis</name>
    <name type="common">Para rubber tree</name>
    <name type="synonym">Siphonia brasiliensis</name>
    <dbReference type="NCBI Taxonomy" id="3981"/>
    <lineage>
        <taxon>Eukaryota</taxon>
        <taxon>Viridiplantae</taxon>
        <taxon>Streptophyta</taxon>
        <taxon>Embryophyta</taxon>
        <taxon>Tracheophyta</taxon>
        <taxon>Spermatophyta</taxon>
        <taxon>Magnoliopsida</taxon>
        <taxon>eudicotyledons</taxon>
        <taxon>Gunneridae</taxon>
        <taxon>Pentapetalae</taxon>
        <taxon>rosids</taxon>
        <taxon>fabids</taxon>
        <taxon>Malpighiales</taxon>
        <taxon>Euphorbiaceae</taxon>
        <taxon>Crotonoideae</taxon>
        <taxon>Micrandreae</taxon>
        <taxon>Hevea</taxon>
    </lineage>
</organism>
<dbReference type="PANTHER" id="PTHR35317">
    <property type="entry name" value="OS04G0629600 PROTEIN"/>
    <property type="match status" value="1"/>
</dbReference>
<accession>A0A6A6LE27</accession>
<dbReference type="AlphaFoldDB" id="A0A6A6LE27"/>